<comment type="caution">
    <text evidence="5">The sequence shown here is derived from an EMBL/GenBank/DDBJ whole genome shotgun (WGS) entry which is preliminary data.</text>
</comment>
<dbReference type="Pfam" id="PF01638">
    <property type="entry name" value="HxlR"/>
    <property type="match status" value="1"/>
</dbReference>
<evidence type="ECO:0000256" key="2">
    <source>
        <dbReference type="ARBA" id="ARBA00023125"/>
    </source>
</evidence>
<organism evidence="5 6">
    <name type="scientific">Mycolicibacter arupensis</name>
    <dbReference type="NCBI Taxonomy" id="342002"/>
    <lineage>
        <taxon>Bacteria</taxon>
        <taxon>Bacillati</taxon>
        <taxon>Actinomycetota</taxon>
        <taxon>Actinomycetes</taxon>
        <taxon>Mycobacteriales</taxon>
        <taxon>Mycobacteriaceae</taxon>
        <taxon>Mycolicibacter</taxon>
    </lineage>
</organism>
<accession>A0A5B1MBC8</accession>
<gene>
    <name evidence="5" type="ORF">E6Q54_20170</name>
</gene>
<dbReference type="InterPro" id="IPR036388">
    <property type="entry name" value="WH-like_DNA-bd_sf"/>
</dbReference>
<dbReference type="RefSeq" id="WP_046295362.1">
    <property type="nucleotide sequence ID" value="NZ_SSGD01000144.1"/>
</dbReference>
<keyword evidence="2" id="KW-0238">DNA-binding</keyword>
<keyword evidence="3" id="KW-0804">Transcription</keyword>
<dbReference type="InterPro" id="IPR036390">
    <property type="entry name" value="WH_DNA-bd_sf"/>
</dbReference>
<evidence type="ECO:0000313" key="5">
    <source>
        <dbReference type="EMBL" id="TXI51676.1"/>
    </source>
</evidence>
<sequence>MRKEAWPEDACPITRSMSVLGERWALLIVREALLGRSRFSEFRSELGVAPDILSSRLSTLVAAGVLTAVDYQDPGDRRRQRYELTSAGRELSTVLAALAQWGRSYMPPEQDNERRFVDTATGEPVRACLRNSEGQVVEPGQVILADMSRQ</sequence>
<dbReference type="GO" id="GO:0003677">
    <property type="term" value="F:DNA binding"/>
    <property type="evidence" value="ECO:0007669"/>
    <property type="project" value="UniProtKB-KW"/>
</dbReference>
<feature type="domain" description="HTH hxlR-type" evidence="4">
    <location>
        <begin position="11"/>
        <end position="110"/>
    </location>
</feature>
<dbReference type="AlphaFoldDB" id="A0A5B1MBC8"/>
<dbReference type="EMBL" id="SSGD01000144">
    <property type="protein sequence ID" value="TXI51676.1"/>
    <property type="molecule type" value="Genomic_DNA"/>
</dbReference>
<evidence type="ECO:0000256" key="3">
    <source>
        <dbReference type="ARBA" id="ARBA00023163"/>
    </source>
</evidence>
<dbReference type="PANTHER" id="PTHR33204:SF18">
    <property type="entry name" value="TRANSCRIPTIONAL REGULATORY PROTEIN"/>
    <property type="match status" value="1"/>
</dbReference>
<proteinExistence type="predicted"/>
<reference evidence="5 6" key="1">
    <citation type="submission" date="2018-09" db="EMBL/GenBank/DDBJ databases">
        <title>Metagenome Assembled Genomes from an Advanced Water Purification Facility.</title>
        <authorList>
            <person name="Stamps B.W."/>
            <person name="Spear J.R."/>
        </authorList>
    </citation>
    <scope>NUCLEOTIDE SEQUENCE [LARGE SCALE GENOMIC DNA]</scope>
    <source>
        <strain evidence="5">Bin_29_2</strain>
    </source>
</reference>
<dbReference type="Proteomes" id="UP000321797">
    <property type="component" value="Unassembled WGS sequence"/>
</dbReference>
<evidence type="ECO:0000259" key="4">
    <source>
        <dbReference type="PROSITE" id="PS51118"/>
    </source>
</evidence>
<evidence type="ECO:0000313" key="6">
    <source>
        <dbReference type="Proteomes" id="UP000321797"/>
    </source>
</evidence>
<dbReference type="SUPFAM" id="SSF46785">
    <property type="entry name" value="Winged helix' DNA-binding domain"/>
    <property type="match status" value="1"/>
</dbReference>
<evidence type="ECO:0000256" key="1">
    <source>
        <dbReference type="ARBA" id="ARBA00023015"/>
    </source>
</evidence>
<dbReference type="PANTHER" id="PTHR33204">
    <property type="entry name" value="TRANSCRIPTIONAL REGULATOR, MARR FAMILY"/>
    <property type="match status" value="1"/>
</dbReference>
<name>A0A5B1MBC8_9MYCO</name>
<keyword evidence="1" id="KW-0805">Transcription regulation</keyword>
<dbReference type="PROSITE" id="PS51118">
    <property type="entry name" value="HTH_HXLR"/>
    <property type="match status" value="1"/>
</dbReference>
<protein>
    <submittedName>
        <fullName evidence="5">Transcriptional regulator</fullName>
    </submittedName>
</protein>
<dbReference type="InterPro" id="IPR002577">
    <property type="entry name" value="HTH_HxlR"/>
</dbReference>
<dbReference type="Gene3D" id="1.10.10.10">
    <property type="entry name" value="Winged helix-like DNA-binding domain superfamily/Winged helix DNA-binding domain"/>
    <property type="match status" value="1"/>
</dbReference>